<organism evidence="7">
    <name type="scientific">uncultured Mycobacteriales bacterium</name>
    <dbReference type="NCBI Taxonomy" id="581187"/>
    <lineage>
        <taxon>Bacteria</taxon>
        <taxon>Bacillati</taxon>
        <taxon>Actinomycetota</taxon>
        <taxon>Actinomycetes</taxon>
        <taxon>Mycobacteriales</taxon>
        <taxon>environmental samples</taxon>
    </lineage>
</organism>
<accession>A0A6J4J1E1</accession>
<evidence type="ECO:0000256" key="1">
    <source>
        <dbReference type="ARBA" id="ARBA00022723"/>
    </source>
</evidence>
<name>A0A6J4J1E1_9ACTN</name>
<gene>
    <name evidence="7" type="ORF">AVDCRST_MAG41-2550</name>
</gene>
<evidence type="ECO:0000259" key="6">
    <source>
        <dbReference type="Pfam" id="PF01258"/>
    </source>
</evidence>
<dbReference type="PROSITE" id="PS51128">
    <property type="entry name" value="ZF_DKSA_2"/>
    <property type="match status" value="1"/>
</dbReference>
<feature type="domain" description="Zinc finger DksA/TraR C4-type" evidence="6">
    <location>
        <begin position="97"/>
        <end position="128"/>
    </location>
</feature>
<reference evidence="7" key="1">
    <citation type="submission" date="2020-02" db="EMBL/GenBank/DDBJ databases">
        <authorList>
            <person name="Meier V. D."/>
        </authorList>
    </citation>
    <scope>NUCLEOTIDE SEQUENCE</scope>
    <source>
        <strain evidence="7">AVDCRST_MAG41</strain>
    </source>
</reference>
<dbReference type="SUPFAM" id="SSF57716">
    <property type="entry name" value="Glucocorticoid receptor-like (DNA-binding domain)"/>
    <property type="match status" value="1"/>
</dbReference>
<feature type="region of interest" description="Disordered" evidence="5">
    <location>
        <begin position="1"/>
        <end position="30"/>
    </location>
</feature>
<evidence type="ECO:0000256" key="4">
    <source>
        <dbReference type="PROSITE-ProRule" id="PRU00510"/>
    </source>
</evidence>
<keyword evidence="2" id="KW-0863">Zinc-finger</keyword>
<keyword evidence="3" id="KW-0862">Zinc</keyword>
<evidence type="ECO:0000256" key="2">
    <source>
        <dbReference type="ARBA" id="ARBA00022771"/>
    </source>
</evidence>
<proteinExistence type="predicted"/>
<dbReference type="Pfam" id="PF01258">
    <property type="entry name" value="zf-dskA_traR"/>
    <property type="match status" value="1"/>
</dbReference>
<evidence type="ECO:0000256" key="5">
    <source>
        <dbReference type="SAM" id="MobiDB-lite"/>
    </source>
</evidence>
<dbReference type="PANTHER" id="PTHR33823:SF4">
    <property type="entry name" value="GENERAL STRESS PROTEIN 16O"/>
    <property type="match status" value="1"/>
</dbReference>
<dbReference type="GO" id="GO:0008270">
    <property type="term" value="F:zinc ion binding"/>
    <property type="evidence" value="ECO:0007669"/>
    <property type="project" value="UniProtKB-KW"/>
</dbReference>
<dbReference type="EMBL" id="CADCTP010000239">
    <property type="protein sequence ID" value="CAA9265294.1"/>
    <property type="molecule type" value="Genomic_DNA"/>
</dbReference>
<protein>
    <recommendedName>
        <fullName evidence="6">Zinc finger DksA/TraR C4-type domain-containing protein</fullName>
    </recommendedName>
</protein>
<dbReference type="PANTHER" id="PTHR33823">
    <property type="entry name" value="RNA POLYMERASE-BINDING TRANSCRIPTION FACTOR DKSA-RELATED"/>
    <property type="match status" value="1"/>
</dbReference>
<evidence type="ECO:0000313" key="7">
    <source>
        <dbReference type="EMBL" id="CAA9265294.1"/>
    </source>
</evidence>
<evidence type="ECO:0000256" key="3">
    <source>
        <dbReference type="ARBA" id="ARBA00022833"/>
    </source>
</evidence>
<feature type="zinc finger region" description="dksA C4-type" evidence="4">
    <location>
        <begin position="101"/>
        <end position="125"/>
    </location>
</feature>
<dbReference type="AlphaFoldDB" id="A0A6J4J1E1"/>
<sequence>MRWNLHGLPPRFPDVRSSSPAEPAADPDRPCALRGHLPALRAALVQQRRFRREQLAELRARVPADPAQQEVADTLRKGASVALIGIEAALERMDRDRYGDCVTCGTPIPLERLEILPAVAVCMACQRAQDAVS</sequence>
<dbReference type="Gene3D" id="1.20.120.910">
    <property type="entry name" value="DksA, coiled-coil domain"/>
    <property type="match status" value="1"/>
</dbReference>
<dbReference type="InterPro" id="IPR000962">
    <property type="entry name" value="Znf_DskA_TraR"/>
</dbReference>
<keyword evidence="1" id="KW-0479">Metal-binding</keyword>